<accession>A0A1J0GV67</accession>
<gene>
    <name evidence="1" type="ORF">vBVspPpVa5_0097</name>
</gene>
<dbReference type="EMBL" id="KX889068">
    <property type="protein sequence ID" value="APC46079.1"/>
    <property type="molecule type" value="Genomic_DNA"/>
</dbReference>
<evidence type="ECO:0000313" key="2">
    <source>
        <dbReference type="Proteomes" id="UP000225978"/>
    </source>
</evidence>
<keyword evidence="2" id="KW-1185">Reference proteome</keyword>
<proteinExistence type="predicted"/>
<organism evidence="1 2">
    <name type="scientific">Vibrio phage vB_VspP_pVa5</name>
    <dbReference type="NCBI Taxonomy" id="1913109"/>
    <lineage>
        <taxon>Viruses</taxon>
        <taxon>Duplodnaviria</taxon>
        <taxon>Heunggongvirae</taxon>
        <taxon>Uroviricota</taxon>
        <taxon>Caudoviricetes</taxon>
        <taxon>Schitoviridae</taxon>
        <taxon>Pontosvirinae</taxon>
        <taxon>Galateavirus</taxon>
        <taxon>Galateavirus PVA5</taxon>
    </lineage>
</organism>
<name>A0A1J0GV67_9CAUD</name>
<protein>
    <submittedName>
        <fullName evidence="1">Uncharacterized protein</fullName>
    </submittedName>
</protein>
<sequence>MARKTSTPRTAGNSNFKPADAFLRLEVVDAAGNQHRLPKDMAMHLEKHIHEMMINAQMAADEAGTDAVEFKLVGTVHVVDNAPKGEVKFA</sequence>
<evidence type="ECO:0000313" key="1">
    <source>
        <dbReference type="EMBL" id="APC46079.1"/>
    </source>
</evidence>
<reference evidence="1 2" key="1">
    <citation type="journal article" date="2017" name="Viruses">
        <title>Stumbling across the Same Phage: Comparative Genomics of Widespread Temperate Phages Infecting the Fish Pathogen Vibrio anguillarum.</title>
        <authorList>
            <person name="Kalatzis P.G."/>
            <person name="Rorbo N.I."/>
            <person name="Castillo D."/>
            <person name="Mauritzen J.J."/>
            <person name="Jorgensen J."/>
            <person name="Kokkari C."/>
            <person name="Zhang F."/>
            <person name="Katharios P."/>
            <person name="Middelboe M."/>
        </authorList>
    </citation>
    <scope>NUCLEOTIDE SEQUENCE [LARGE SCALE GENOMIC DNA]</scope>
</reference>
<dbReference type="Proteomes" id="UP000225978">
    <property type="component" value="Segment"/>
</dbReference>